<name>A0A0F9C9I6_9ZZZZ</name>
<reference evidence="1" key="1">
    <citation type="journal article" date="2015" name="Nature">
        <title>Complex archaea that bridge the gap between prokaryotes and eukaryotes.</title>
        <authorList>
            <person name="Spang A."/>
            <person name="Saw J.H."/>
            <person name="Jorgensen S.L."/>
            <person name="Zaremba-Niedzwiedzka K."/>
            <person name="Martijn J."/>
            <person name="Lind A.E."/>
            <person name="van Eijk R."/>
            <person name="Schleper C."/>
            <person name="Guy L."/>
            <person name="Ettema T.J."/>
        </authorList>
    </citation>
    <scope>NUCLEOTIDE SEQUENCE</scope>
</reference>
<dbReference type="AlphaFoldDB" id="A0A0F9C9I6"/>
<comment type="caution">
    <text evidence="1">The sequence shown here is derived from an EMBL/GenBank/DDBJ whole genome shotgun (WGS) entry which is preliminary data.</text>
</comment>
<gene>
    <name evidence="1" type="ORF">LCGC14_2352140</name>
</gene>
<sequence>MAKRVPRVPSLVVADALWAARHGEEVRELLDAVAASTDVEGRLSDLEARVNALEEDDDA</sequence>
<proteinExistence type="predicted"/>
<protein>
    <submittedName>
        <fullName evidence="1">Uncharacterized protein</fullName>
    </submittedName>
</protein>
<dbReference type="EMBL" id="LAZR01034264">
    <property type="protein sequence ID" value="KKL45789.1"/>
    <property type="molecule type" value="Genomic_DNA"/>
</dbReference>
<evidence type="ECO:0000313" key="1">
    <source>
        <dbReference type="EMBL" id="KKL45789.1"/>
    </source>
</evidence>
<accession>A0A0F9C9I6</accession>
<organism evidence="1">
    <name type="scientific">marine sediment metagenome</name>
    <dbReference type="NCBI Taxonomy" id="412755"/>
    <lineage>
        <taxon>unclassified sequences</taxon>
        <taxon>metagenomes</taxon>
        <taxon>ecological metagenomes</taxon>
    </lineage>
</organism>